<dbReference type="Proteomes" id="UP000694844">
    <property type="component" value="Chromosome 3"/>
</dbReference>
<evidence type="ECO:0000256" key="1">
    <source>
        <dbReference type="SAM" id="MobiDB-lite"/>
    </source>
</evidence>
<protein>
    <submittedName>
        <fullName evidence="3">Uncharacterized protein LOC111124457</fullName>
    </submittedName>
</protein>
<feature type="compositionally biased region" description="Basic and acidic residues" evidence="1">
    <location>
        <begin position="91"/>
        <end position="154"/>
    </location>
</feature>
<dbReference type="KEGG" id="cvn:111124457"/>
<feature type="compositionally biased region" description="Basic and acidic residues" evidence="1">
    <location>
        <begin position="236"/>
        <end position="246"/>
    </location>
</feature>
<keyword evidence="2" id="KW-1185">Reference proteome</keyword>
<proteinExistence type="predicted"/>
<feature type="compositionally biased region" description="Basic residues" evidence="1">
    <location>
        <begin position="247"/>
        <end position="261"/>
    </location>
</feature>
<feature type="compositionally biased region" description="Basic and acidic residues" evidence="1">
    <location>
        <begin position="278"/>
        <end position="308"/>
    </location>
</feature>
<feature type="compositionally biased region" description="Polar residues" evidence="1">
    <location>
        <begin position="309"/>
        <end position="322"/>
    </location>
</feature>
<evidence type="ECO:0000313" key="3">
    <source>
        <dbReference type="RefSeq" id="XP_022323017.1"/>
    </source>
</evidence>
<dbReference type="GeneID" id="111124457"/>
<dbReference type="RefSeq" id="XP_022323017.1">
    <property type="nucleotide sequence ID" value="XM_022467309.1"/>
</dbReference>
<accession>A0A8B8D4E8</accession>
<feature type="compositionally biased region" description="Basic and acidic residues" evidence="1">
    <location>
        <begin position="57"/>
        <end position="69"/>
    </location>
</feature>
<feature type="region of interest" description="Disordered" evidence="1">
    <location>
        <begin position="220"/>
        <end position="381"/>
    </location>
</feature>
<feature type="compositionally biased region" description="Basic and acidic residues" evidence="1">
    <location>
        <begin position="323"/>
        <end position="334"/>
    </location>
</feature>
<feature type="compositionally biased region" description="Basic and acidic residues" evidence="1">
    <location>
        <begin position="171"/>
        <end position="180"/>
    </location>
</feature>
<evidence type="ECO:0000313" key="2">
    <source>
        <dbReference type="Proteomes" id="UP000694844"/>
    </source>
</evidence>
<feature type="region of interest" description="Disordered" evidence="1">
    <location>
        <begin position="57"/>
        <end position="196"/>
    </location>
</feature>
<feature type="compositionally biased region" description="Basic and acidic residues" evidence="1">
    <location>
        <begin position="1"/>
        <end position="19"/>
    </location>
</feature>
<feature type="compositionally biased region" description="Basic residues" evidence="1">
    <location>
        <begin position="361"/>
        <end position="381"/>
    </location>
</feature>
<feature type="region of interest" description="Disordered" evidence="1">
    <location>
        <begin position="1"/>
        <end position="31"/>
    </location>
</feature>
<sequence>MAMEEILKETKRNSERAKEFGSLGWQNPRKTANKRFLSNMLVSTLRNPLHKSRFDVDTEKGKVDVRQLEEVGGPRGHCEKEWKKKYPASKEYSEEKKKPNISNRDRSRSSERHRKDGGKNQRSEKNFVESPDKSLQRERSSDSYRRENGNDKNFLHKASPRNQGRAVGRSSWDERGEKRGVTSVRSRGGPLEEQNDLYQDDYMEYIQNYKKHMKYYEKMEERELQQESSKLCGEGQDFHDHTEGRVKTKSHKSKRKRKKSKAFSDISSNDSSEYEGECCERNRQGTCVERTHELNCSDSEEKIRKSENTKSSAMTESQNVCSQEDRKPHMKMESDLCSVVKGSNSELSNSSHSRTFSQEKKFKHKKHKHKNKKKKRYKDQE</sequence>
<organism evidence="2 3">
    <name type="scientific">Crassostrea virginica</name>
    <name type="common">Eastern oyster</name>
    <dbReference type="NCBI Taxonomy" id="6565"/>
    <lineage>
        <taxon>Eukaryota</taxon>
        <taxon>Metazoa</taxon>
        <taxon>Spiralia</taxon>
        <taxon>Lophotrochozoa</taxon>
        <taxon>Mollusca</taxon>
        <taxon>Bivalvia</taxon>
        <taxon>Autobranchia</taxon>
        <taxon>Pteriomorphia</taxon>
        <taxon>Ostreida</taxon>
        <taxon>Ostreoidea</taxon>
        <taxon>Ostreidae</taxon>
        <taxon>Crassostrea</taxon>
    </lineage>
</organism>
<gene>
    <name evidence="3" type="primary">LOC111124457</name>
</gene>
<reference evidence="3" key="1">
    <citation type="submission" date="2025-08" db="UniProtKB">
        <authorList>
            <consortium name="RefSeq"/>
        </authorList>
    </citation>
    <scope>IDENTIFICATION</scope>
    <source>
        <tissue evidence="3">Whole sample</tissue>
    </source>
</reference>
<feature type="compositionally biased region" description="Low complexity" evidence="1">
    <location>
        <begin position="343"/>
        <end position="353"/>
    </location>
</feature>
<name>A0A8B8D4E8_CRAVI</name>
<dbReference type="AlphaFoldDB" id="A0A8B8D4E8"/>